<evidence type="ECO:0000313" key="2">
    <source>
        <dbReference type="Proteomes" id="UP001066276"/>
    </source>
</evidence>
<reference evidence="1" key="1">
    <citation type="journal article" date="2022" name="bioRxiv">
        <title>Sequencing and chromosome-scale assembly of the giantPleurodeles waltlgenome.</title>
        <authorList>
            <person name="Brown T."/>
            <person name="Elewa A."/>
            <person name="Iarovenko S."/>
            <person name="Subramanian E."/>
            <person name="Araus A.J."/>
            <person name="Petzold A."/>
            <person name="Susuki M."/>
            <person name="Suzuki K.-i.T."/>
            <person name="Hayashi T."/>
            <person name="Toyoda A."/>
            <person name="Oliveira C."/>
            <person name="Osipova E."/>
            <person name="Leigh N.D."/>
            <person name="Simon A."/>
            <person name="Yun M.H."/>
        </authorList>
    </citation>
    <scope>NUCLEOTIDE SEQUENCE</scope>
    <source>
        <strain evidence="1">20211129_DDA</strain>
        <tissue evidence="1">Liver</tissue>
    </source>
</reference>
<protein>
    <submittedName>
        <fullName evidence="1">Uncharacterized protein</fullName>
    </submittedName>
</protein>
<sequence length="185" mass="20077">MVGIYDIRSQLNPAFRKDSATCNYDPCTDTCFCSPVACRPWVCLKWDGPPSRLAHDGWEEQFTLLPCKVGWGPRCAIHAKPARVLRLHPLGRAGASRSPGLHVIEWCTRGSRRGAERVADPGAWDGPVLGSALLPACAIHRALPAGRRRPPERGQTPGEYRSVFVGAGGFIKLNLPVGSNSSILL</sequence>
<accession>A0AAV7S033</accession>
<keyword evidence="2" id="KW-1185">Reference proteome</keyword>
<evidence type="ECO:0000313" key="1">
    <source>
        <dbReference type="EMBL" id="KAJ1158391.1"/>
    </source>
</evidence>
<dbReference type="Proteomes" id="UP001066276">
    <property type="component" value="Chromosome 5"/>
</dbReference>
<comment type="caution">
    <text evidence="1">The sequence shown here is derived from an EMBL/GenBank/DDBJ whole genome shotgun (WGS) entry which is preliminary data.</text>
</comment>
<proteinExistence type="predicted"/>
<dbReference type="AlphaFoldDB" id="A0AAV7S033"/>
<gene>
    <name evidence="1" type="ORF">NDU88_011081</name>
</gene>
<name>A0AAV7S033_PLEWA</name>
<dbReference type="EMBL" id="JANPWB010000009">
    <property type="protein sequence ID" value="KAJ1158391.1"/>
    <property type="molecule type" value="Genomic_DNA"/>
</dbReference>
<organism evidence="1 2">
    <name type="scientific">Pleurodeles waltl</name>
    <name type="common">Iberian ribbed newt</name>
    <dbReference type="NCBI Taxonomy" id="8319"/>
    <lineage>
        <taxon>Eukaryota</taxon>
        <taxon>Metazoa</taxon>
        <taxon>Chordata</taxon>
        <taxon>Craniata</taxon>
        <taxon>Vertebrata</taxon>
        <taxon>Euteleostomi</taxon>
        <taxon>Amphibia</taxon>
        <taxon>Batrachia</taxon>
        <taxon>Caudata</taxon>
        <taxon>Salamandroidea</taxon>
        <taxon>Salamandridae</taxon>
        <taxon>Pleurodelinae</taxon>
        <taxon>Pleurodeles</taxon>
    </lineage>
</organism>